<evidence type="ECO:0000256" key="5">
    <source>
        <dbReference type="ARBA" id="ARBA00023136"/>
    </source>
</evidence>
<keyword evidence="5" id="KW-0472">Membrane</keyword>
<dbReference type="PANTHER" id="PTHR12120">
    <property type="entry name" value="TNFR-CYS DOMAIN-CONTAINING PROTEIN"/>
    <property type="match status" value="1"/>
</dbReference>
<keyword evidence="3" id="KW-0677">Repeat</keyword>
<comment type="subcellular location">
    <subcellularLocation>
        <location evidence="1">Membrane</location>
        <topology evidence="1">Single-pass membrane protein</topology>
    </subcellularLocation>
</comment>
<reference evidence="11" key="2">
    <citation type="submission" date="2025-08" db="UniProtKB">
        <authorList>
            <consortium name="Ensembl"/>
        </authorList>
    </citation>
    <scope>IDENTIFICATION</scope>
</reference>
<reference evidence="11" key="3">
    <citation type="submission" date="2025-09" db="UniProtKB">
        <authorList>
            <consortium name="Ensembl"/>
        </authorList>
    </citation>
    <scope>IDENTIFICATION</scope>
</reference>
<dbReference type="PANTHER" id="PTHR12120:SF10">
    <property type="entry name" value="TNFR-CYS DOMAIN-CONTAINING PROTEIN"/>
    <property type="match status" value="1"/>
</dbReference>
<dbReference type="InterPro" id="IPR001368">
    <property type="entry name" value="TNFR/NGFR_Cys_rich_reg"/>
</dbReference>
<evidence type="ECO:0000256" key="9">
    <source>
        <dbReference type="PROSITE-ProRule" id="PRU00206"/>
    </source>
</evidence>
<evidence type="ECO:0000313" key="12">
    <source>
        <dbReference type="Proteomes" id="UP000472267"/>
    </source>
</evidence>
<dbReference type="SMART" id="SM00208">
    <property type="entry name" value="TNFR"/>
    <property type="match status" value="1"/>
</dbReference>
<organism evidence="11 12">
    <name type="scientific">Salarias fasciatus</name>
    <name type="common">Jewelled blenny</name>
    <name type="synonym">Blennius fasciatus</name>
    <dbReference type="NCBI Taxonomy" id="181472"/>
    <lineage>
        <taxon>Eukaryota</taxon>
        <taxon>Metazoa</taxon>
        <taxon>Chordata</taxon>
        <taxon>Craniata</taxon>
        <taxon>Vertebrata</taxon>
        <taxon>Euteleostomi</taxon>
        <taxon>Actinopterygii</taxon>
        <taxon>Neopterygii</taxon>
        <taxon>Teleostei</taxon>
        <taxon>Neoteleostei</taxon>
        <taxon>Acanthomorphata</taxon>
        <taxon>Ovalentaria</taxon>
        <taxon>Blenniimorphae</taxon>
        <taxon>Blenniiformes</taxon>
        <taxon>Blennioidei</taxon>
        <taxon>Blenniidae</taxon>
        <taxon>Salariinae</taxon>
        <taxon>Salarias</taxon>
    </lineage>
</organism>
<dbReference type="InterPro" id="IPR047526">
    <property type="entry name" value="TNR19/27/EDAR"/>
</dbReference>
<dbReference type="GO" id="GO:0038023">
    <property type="term" value="F:signaling receptor activity"/>
    <property type="evidence" value="ECO:0007669"/>
    <property type="project" value="InterPro"/>
</dbReference>
<keyword evidence="8" id="KW-0325">Glycoprotein</keyword>
<evidence type="ECO:0000256" key="2">
    <source>
        <dbReference type="ARBA" id="ARBA00022692"/>
    </source>
</evidence>
<dbReference type="Proteomes" id="UP000472267">
    <property type="component" value="Chromosome 2"/>
</dbReference>
<evidence type="ECO:0000256" key="1">
    <source>
        <dbReference type="ARBA" id="ARBA00004167"/>
    </source>
</evidence>
<dbReference type="PROSITE" id="PS50050">
    <property type="entry name" value="TNFR_NGFR_2"/>
    <property type="match status" value="1"/>
</dbReference>
<reference evidence="11" key="1">
    <citation type="submission" date="2019-06" db="EMBL/GenBank/DDBJ databases">
        <authorList>
            <consortium name="Wellcome Sanger Institute Data Sharing"/>
        </authorList>
    </citation>
    <scope>NUCLEOTIDE SEQUENCE [LARGE SCALE GENOMIC DNA]</scope>
</reference>
<sequence>MDALPADACLRAVLLWDCGFGDGGEGVCVSCEDGRFSTEAGVAPCRRCTQCRVLNRRVDTACSPTSDTVCGQCLPR</sequence>
<feature type="domain" description="TNFR-Cys" evidence="10">
    <location>
        <begin position="30"/>
        <end position="70"/>
    </location>
</feature>
<dbReference type="Pfam" id="PF00020">
    <property type="entry name" value="TNFR_c6"/>
    <property type="match status" value="1"/>
</dbReference>
<keyword evidence="4" id="KW-1133">Transmembrane helix</keyword>
<evidence type="ECO:0000256" key="8">
    <source>
        <dbReference type="ARBA" id="ARBA00023180"/>
    </source>
</evidence>
<dbReference type="Gene3D" id="2.10.50.10">
    <property type="entry name" value="Tumor Necrosis Factor Receptor, subunit A, domain 2"/>
    <property type="match status" value="1"/>
</dbReference>
<feature type="repeat" description="TNFR-Cys" evidence="9">
    <location>
        <begin position="30"/>
        <end position="70"/>
    </location>
</feature>
<evidence type="ECO:0000313" key="11">
    <source>
        <dbReference type="Ensembl" id="ENSSFAP00005050076.1"/>
    </source>
</evidence>
<keyword evidence="12" id="KW-1185">Reference proteome</keyword>
<evidence type="ECO:0000256" key="6">
    <source>
        <dbReference type="ARBA" id="ARBA00023157"/>
    </source>
</evidence>
<keyword evidence="2" id="KW-0812">Transmembrane</keyword>
<dbReference type="GO" id="GO:0046330">
    <property type="term" value="P:positive regulation of JNK cascade"/>
    <property type="evidence" value="ECO:0007669"/>
    <property type="project" value="InterPro"/>
</dbReference>
<protein>
    <recommendedName>
        <fullName evidence="10">TNFR-Cys domain-containing protein</fullName>
    </recommendedName>
</protein>
<evidence type="ECO:0000256" key="7">
    <source>
        <dbReference type="ARBA" id="ARBA00023170"/>
    </source>
</evidence>
<dbReference type="AlphaFoldDB" id="A0A672J7B6"/>
<dbReference type="PROSITE" id="PS00652">
    <property type="entry name" value="TNFR_NGFR_1"/>
    <property type="match status" value="1"/>
</dbReference>
<accession>A0A672J7B6</accession>
<evidence type="ECO:0000259" key="10">
    <source>
        <dbReference type="PROSITE" id="PS50050"/>
    </source>
</evidence>
<evidence type="ECO:0000256" key="4">
    <source>
        <dbReference type="ARBA" id="ARBA00022989"/>
    </source>
</evidence>
<dbReference type="GO" id="GO:0005886">
    <property type="term" value="C:plasma membrane"/>
    <property type="evidence" value="ECO:0007669"/>
    <property type="project" value="TreeGrafter"/>
</dbReference>
<evidence type="ECO:0000256" key="3">
    <source>
        <dbReference type="ARBA" id="ARBA00022737"/>
    </source>
</evidence>
<comment type="caution">
    <text evidence="9">Lacks conserved residue(s) required for the propagation of feature annotation.</text>
</comment>
<proteinExistence type="predicted"/>
<dbReference type="GO" id="GO:0043123">
    <property type="term" value="P:positive regulation of canonical NF-kappaB signal transduction"/>
    <property type="evidence" value="ECO:0007669"/>
    <property type="project" value="InterPro"/>
</dbReference>
<keyword evidence="6" id="KW-1015">Disulfide bond</keyword>
<dbReference type="InParanoid" id="A0A672J7B6"/>
<keyword evidence="7" id="KW-0675">Receptor</keyword>
<dbReference type="OMA" id="CTQCRVL"/>
<name>A0A672J7B6_SALFA</name>
<dbReference type="Ensembl" id="ENSSFAT00005051707.1">
    <property type="protein sequence ID" value="ENSSFAP00005050076.1"/>
    <property type="gene ID" value="ENSSFAG00005024178.1"/>
</dbReference>